<gene>
    <name evidence="3" type="ORF">ACFSC0_06210</name>
</gene>
<feature type="region of interest" description="Disordered" evidence="1">
    <location>
        <begin position="1"/>
        <end position="25"/>
    </location>
</feature>
<comment type="caution">
    <text evidence="3">The sequence shown here is derived from an EMBL/GenBank/DDBJ whole genome shotgun (WGS) entry which is preliminary data.</text>
</comment>
<organism evidence="3 4">
    <name type="scientific">Phenylobacterium terrae</name>
    <dbReference type="NCBI Taxonomy" id="2665495"/>
    <lineage>
        <taxon>Bacteria</taxon>
        <taxon>Pseudomonadati</taxon>
        <taxon>Pseudomonadota</taxon>
        <taxon>Alphaproteobacteria</taxon>
        <taxon>Caulobacterales</taxon>
        <taxon>Caulobacteraceae</taxon>
        <taxon>Phenylobacterium</taxon>
    </lineage>
</organism>
<evidence type="ECO:0008006" key="5">
    <source>
        <dbReference type="Google" id="ProtNLM"/>
    </source>
</evidence>
<accession>A0ABW4MZB8</accession>
<keyword evidence="2" id="KW-0812">Transmembrane</keyword>
<name>A0ABW4MZB8_9CAUL</name>
<proteinExistence type="predicted"/>
<reference evidence="4" key="1">
    <citation type="journal article" date="2019" name="Int. J. Syst. Evol. Microbiol.">
        <title>The Global Catalogue of Microorganisms (GCM) 10K type strain sequencing project: providing services to taxonomists for standard genome sequencing and annotation.</title>
        <authorList>
            <consortium name="The Broad Institute Genomics Platform"/>
            <consortium name="The Broad Institute Genome Sequencing Center for Infectious Disease"/>
            <person name="Wu L."/>
            <person name="Ma J."/>
        </authorList>
    </citation>
    <scope>NUCLEOTIDE SEQUENCE [LARGE SCALE GENOMIC DNA]</scope>
    <source>
        <strain evidence="4">DFY28</strain>
    </source>
</reference>
<evidence type="ECO:0000256" key="1">
    <source>
        <dbReference type="SAM" id="MobiDB-lite"/>
    </source>
</evidence>
<feature type="transmembrane region" description="Helical" evidence="2">
    <location>
        <begin position="46"/>
        <end position="67"/>
    </location>
</feature>
<protein>
    <recommendedName>
        <fullName evidence="5">SPOR domain-containing protein</fullName>
    </recommendedName>
</protein>
<dbReference type="RefSeq" id="WP_377282495.1">
    <property type="nucleotide sequence ID" value="NZ_JBHRSI010000007.1"/>
</dbReference>
<dbReference type="Proteomes" id="UP001597237">
    <property type="component" value="Unassembled WGS sequence"/>
</dbReference>
<dbReference type="EMBL" id="JBHUEY010000001">
    <property type="protein sequence ID" value="MFD1782981.1"/>
    <property type="molecule type" value="Genomic_DNA"/>
</dbReference>
<feature type="region of interest" description="Disordered" evidence="1">
    <location>
        <begin position="95"/>
        <end position="126"/>
    </location>
</feature>
<evidence type="ECO:0000256" key="2">
    <source>
        <dbReference type="SAM" id="Phobius"/>
    </source>
</evidence>
<keyword evidence="2" id="KW-1133">Transmembrane helix</keyword>
<sequence>MFDRRHRPHPAEAHAAPGPGLDTSDLKEAYRLGRKDERARRKRHPILMTVLVLLALAGAAFIALAVINGSFGDAGQVADHNLSVAAERAEPAVRGAAGEAAETLRGVGAADEAPPPAQQPATQPAS</sequence>
<keyword evidence="4" id="KW-1185">Reference proteome</keyword>
<evidence type="ECO:0000313" key="4">
    <source>
        <dbReference type="Proteomes" id="UP001597237"/>
    </source>
</evidence>
<keyword evidence="2" id="KW-0472">Membrane</keyword>
<evidence type="ECO:0000313" key="3">
    <source>
        <dbReference type="EMBL" id="MFD1782981.1"/>
    </source>
</evidence>